<dbReference type="AlphaFoldDB" id="E5ARR5"/>
<dbReference type="Proteomes" id="UP000007437">
    <property type="component" value="Chromosome"/>
</dbReference>
<organism evidence="1 2">
    <name type="scientific">Mycetohabitans rhizoxinica (strain DSM 19002 / CIP 109453 / HKI 454)</name>
    <name type="common">Paraburkholderia rhizoxinica</name>
    <dbReference type="NCBI Taxonomy" id="882378"/>
    <lineage>
        <taxon>Bacteria</taxon>
        <taxon>Pseudomonadati</taxon>
        <taxon>Pseudomonadota</taxon>
        <taxon>Betaproteobacteria</taxon>
        <taxon>Burkholderiales</taxon>
        <taxon>Burkholderiaceae</taxon>
        <taxon>Mycetohabitans</taxon>
    </lineage>
</organism>
<dbReference type="STRING" id="882378.RBRH_00124"/>
<reference evidence="1 2" key="1">
    <citation type="journal article" date="2011" name="J. Bacteriol.">
        <title>Complete genome sequence of Burkholderia rhizoxinica, an endosymbiont of Rhizopus microsporus.</title>
        <authorList>
            <person name="Lackner G."/>
            <person name="Moebius N."/>
            <person name="Partida-Martinez L."/>
            <person name="Hertweck C."/>
        </authorList>
    </citation>
    <scope>NUCLEOTIDE SEQUENCE [LARGE SCALE GENOMIC DNA]</scope>
    <source>
        <strain evidence="2">DSM 19002 / CIP 109453 / HKI 454</strain>
    </source>
</reference>
<accession>E5ARR5</accession>
<evidence type="ECO:0000313" key="1">
    <source>
        <dbReference type="EMBL" id="CBW75297.1"/>
    </source>
</evidence>
<dbReference type="EMBL" id="FR687359">
    <property type="protein sequence ID" value="CBW75297.1"/>
    <property type="molecule type" value="Genomic_DNA"/>
</dbReference>
<dbReference type="HOGENOM" id="CLU_3341441_0_0_4"/>
<gene>
    <name evidence="1" type="ordered locus">RBRH_00124</name>
</gene>
<sequence>MAGMIRQIGISDAEVLSMEEAIRWNAVGSSAQSQAIA</sequence>
<dbReference type="KEGG" id="brh:RBRH_00124"/>
<name>E5ARR5_MYCRK</name>
<protein>
    <submittedName>
        <fullName evidence="1">Uncharacterized protein</fullName>
    </submittedName>
</protein>
<evidence type="ECO:0000313" key="2">
    <source>
        <dbReference type="Proteomes" id="UP000007437"/>
    </source>
</evidence>
<proteinExistence type="predicted"/>